<comment type="caution">
    <text evidence="2">The sequence shown here is derived from an EMBL/GenBank/DDBJ whole genome shotgun (WGS) entry which is preliminary data.</text>
</comment>
<organism evidence="2 3">
    <name type="scientific">Streptosporangium album</name>
    <dbReference type="NCBI Taxonomy" id="47479"/>
    <lineage>
        <taxon>Bacteria</taxon>
        <taxon>Bacillati</taxon>
        <taxon>Actinomycetota</taxon>
        <taxon>Actinomycetes</taxon>
        <taxon>Streptosporangiales</taxon>
        <taxon>Streptosporangiaceae</taxon>
        <taxon>Streptosporangium</taxon>
    </lineage>
</organism>
<gene>
    <name evidence="2" type="ORF">FHR32_007309</name>
</gene>
<reference evidence="2 3" key="1">
    <citation type="submission" date="2020-08" db="EMBL/GenBank/DDBJ databases">
        <title>Sequencing the genomes of 1000 actinobacteria strains.</title>
        <authorList>
            <person name="Klenk H.-P."/>
        </authorList>
    </citation>
    <scope>NUCLEOTIDE SEQUENCE [LARGE SCALE GENOMIC DNA]</scope>
    <source>
        <strain evidence="2 3">DSM 43023</strain>
    </source>
</reference>
<sequence length="179" mass="18983">MSVSHALGPAVVVADGGLVPRFPAPGNDRREYAVTIVLHPLSRRRDATAFHLESGRLCVLASRHRHACIVVARAGIPELLDAHPSTGRVRLNVPIWRRSTGTPAPPGYCLACSRAVRAGRCSSPTAGPVRGRSSARATCARTPDLHASRTARPVPYWTSTPPYAGRARAGTCTNTATPP</sequence>
<evidence type="ECO:0000313" key="3">
    <source>
        <dbReference type="Proteomes" id="UP000534286"/>
    </source>
</evidence>
<dbReference type="Proteomes" id="UP000534286">
    <property type="component" value="Unassembled WGS sequence"/>
</dbReference>
<evidence type="ECO:0000256" key="1">
    <source>
        <dbReference type="SAM" id="MobiDB-lite"/>
    </source>
</evidence>
<dbReference type="EMBL" id="JACHJU010000004">
    <property type="protein sequence ID" value="MBB4942909.1"/>
    <property type="molecule type" value="Genomic_DNA"/>
</dbReference>
<accession>A0A7W7S2W0</accession>
<keyword evidence="3" id="KW-1185">Reference proteome</keyword>
<name>A0A7W7S2W0_9ACTN</name>
<dbReference type="AlphaFoldDB" id="A0A7W7S2W0"/>
<feature type="region of interest" description="Disordered" evidence="1">
    <location>
        <begin position="123"/>
        <end position="144"/>
    </location>
</feature>
<protein>
    <submittedName>
        <fullName evidence="2">Uncharacterized protein</fullName>
    </submittedName>
</protein>
<evidence type="ECO:0000313" key="2">
    <source>
        <dbReference type="EMBL" id="MBB4942909.1"/>
    </source>
</evidence>
<proteinExistence type="predicted"/>
<dbReference type="RefSeq" id="WP_246468301.1">
    <property type="nucleotide sequence ID" value="NZ_BAABEK010000155.1"/>
</dbReference>